<dbReference type="Pfam" id="PF13100">
    <property type="entry name" value="OstA_2"/>
    <property type="match status" value="1"/>
</dbReference>
<evidence type="ECO:0000256" key="2">
    <source>
        <dbReference type="SAM" id="SignalP"/>
    </source>
</evidence>
<dbReference type="InterPro" id="IPR005653">
    <property type="entry name" value="OstA-like_N"/>
</dbReference>
<gene>
    <name evidence="4" type="ORF">C8P68_11150</name>
</gene>
<accession>A0A2T5J4T8</accession>
<feature type="domain" description="Organic solvent tolerance-like N-terminal" evidence="3">
    <location>
        <begin position="24"/>
        <end position="178"/>
    </location>
</feature>
<organism evidence="4 5">
    <name type="scientific">Mucilaginibacter yixingensis</name>
    <dbReference type="NCBI Taxonomy" id="1295612"/>
    <lineage>
        <taxon>Bacteria</taxon>
        <taxon>Pseudomonadati</taxon>
        <taxon>Bacteroidota</taxon>
        <taxon>Sphingobacteriia</taxon>
        <taxon>Sphingobacteriales</taxon>
        <taxon>Sphingobacteriaceae</taxon>
        <taxon>Mucilaginibacter</taxon>
    </lineage>
</organism>
<sequence length="864" mass="96052">MRKYLLTCLILVLGAAAIAQQRSTINLLKSDHTTRMLINGVDVYKVYQGTFQQKYSVLTSDSAYVYLKENRFDAFGHVSITQGDTLHIYADTLNYDDNTKIAILTRNVRMVDKDATLTTNNFTYNTATRIGTYVNGGKLVNKGNTLTSMNGYYYAIPRDSYFRYNVKLVSADANIVADTLRYNTGSRIAYFLGPTNILGKKDKDTLYTENGNYNTQTEQAAFGQNNLYKQGSKTLQGDSLFYDRLKGYGRAVKHVTFDDQEQKMTIKGQIGEYYKSDDRAVVTIDPYVIFVTEEKDTTKNKVDTVLKKLPVTDSLKNVKPDSLSKKNVAPAVASKTAKPTSPATPVPARPIPPKVTAKPTTVPPPAPVQLPPNATAAQRQAYMAANAARNAQMAKTQQQAVGLAVQAVKPALPPPPHPLTTTTVSFTPLVIKRPTVGGRIVKDSVPMKRDTMYIGADTLETQIMTFKKLKEVQEKRRIAGIVDTTRKLRRPFVPDKVQPKQLLPMKPALEPQPAYYLHKPLNAVKPAIDTVALAKKIAAAAKRKAAADSILTRRRADSLAKGLIRPPLPDTARIRTLSAHHNVKIFKSDLQAKSDSLFYSSSDSVIRCYVKPMFWTTGTQMSGDTINLQMKNKKMDNMDIYPNAFAVNVEEKDSTYFNQMGGRRMHAFFKDNKMDRLNVDGNAETIYFNRDKNKGNKVTSMQRSLSSGIRVLFKANEVLRLSFTTKPENKDYPMNKLKEEDKILKNFIWKPKDRPASKEDVIHPKKTPPVKAESKKPKAESKSGAKDAAKKPAVTGKPAVKGDDGKTKADAKSTDNKPAAKDSLATKSPAVKDTIKTQTKPAQLKRDTVKADTVKKQQQIIKKS</sequence>
<evidence type="ECO:0000313" key="4">
    <source>
        <dbReference type="EMBL" id="PTQ92673.1"/>
    </source>
</evidence>
<feature type="signal peptide" evidence="2">
    <location>
        <begin position="1"/>
        <end position="19"/>
    </location>
</feature>
<name>A0A2T5J4T8_9SPHI</name>
<dbReference type="RefSeq" id="WP_342748753.1">
    <property type="nucleotide sequence ID" value="NZ_QAOQ01000011.1"/>
</dbReference>
<keyword evidence="2" id="KW-0732">Signal</keyword>
<feature type="compositionally biased region" description="Pro residues" evidence="1">
    <location>
        <begin position="342"/>
        <end position="353"/>
    </location>
</feature>
<dbReference type="Gene3D" id="2.60.450.10">
    <property type="entry name" value="Lipopolysaccharide (LPS) transport protein A like domain"/>
    <property type="match status" value="1"/>
</dbReference>
<feature type="chain" id="PRO_5015747932" evidence="2">
    <location>
        <begin position="20"/>
        <end position="864"/>
    </location>
</feature>
<dbReference type="AlphaFoldDB" id="A0A2T5J4T8"/>
<protein>
    <submittedName>
        <fullName evidence="4">OstA-like protein</fullName>
    </submittedName>
</protein>
<evidence type="ECO:0000259" key="3">
    <source>
        <dbReference type="Pfam" id="PF13100"/>
    </source>
</evidence>
<evidence type="ECO:0000313" key="5">
    <source>
        <dbReference type="Proteomes" id="UP000244168"/>
    </source>
</evidence>
<reference evidence="4 5" key="1">
    <citation type="submission" date="2018-04" db="EMBL/GenBank/DDBJ databases">
        <title>Genomic Encyclopedia of Archaeal and Bacterial Type Strains, Phase II (KMG-II): from individual species to whole genera.</title>
        <authorList>
            <person name="Goeker M."/>
        </authorList>
    </citation>
    <scope>NUCLEOTIDE SEQUENCE [LARGE SCALE GENOMIC DNA]</scope>
    <source>
        <strain evidence="4 5">DSM 26809</strain>
    </source>
</reference>
<comment type="caution">
    <text evidence="4">The sequence shown here is derived from an EMBL/GenBank/DDBJ whole genome shotgun (WGS) entry which is preliminary data.</text>
</comment>
<evidence type="ECO:0000256" key="1">
    <source>
        <dbReference type="SAM" id="MobiDB-lite"/>
    </source>
</evidence>
<proteinExistence type="predicted"/>
<feature type="region of interest" description="Disordered" evidence="1">
    <location>
        <begin position="319"/>
        <end position="361"/>
    </location>
</feature>
<feature type="region of interest" description="Disordered" evidence="1">
    <location>
        <begin position="755"/>
        <end position="864"/>
    </location>
</feature>
<feature type="compositionally biased region" description="Basic and acidic residues" evidence="1">
    <location>
        <begin position="800"/>
        <end position="820"/>
    </location>
</feature>
<feature type="compositionally biased region" description="Basic and acidic residues" evidence="1">
    <location>
        <begin position="772"/>
        <end position="790"/>
    </location>
</feature>
<keyword evidence="5" id="KW-1185">Reference proteome</keyword>
<dbReference type="EMBL" id="QAOQ01000011">
    <property type="protein sequence ID" value="PTQ92673.1"/>
    <property type="molecule type" value="Genomic_DNA"/>
</dbReference>
<dbReference type="Proteomes" id="UP000244168">
    <property type="component" value="Unassembled WGS sequence"/>
</dbReference>
<feature type="compositionally biased region" description="Basic and acidic residues" evidence="1">
    <location>
        <begin position="844"/>
        <end position="855"/>
    </location>
</feature>